<dbReference type="PANTHER" id="PTHR22706">
    <property type="entry name" value="ASSEMBLY FACTOR FOR SPINDLE MICROTUBULES"/>
    <property type="match status" value="1"/>
</dbReference>
<gene>
    <name evidence="8" type="primary">Aste57867_8610</name>
    <name evidence="7" type="ORF">As57867_008576</name>
    <name evidence="8" type="ORF">ASTE57867_8610</name>
</gene>
<dbReference type="SMART" id="SM00456">
    <property type="entry name" value="WW"/>
    <property type="match status" value="2"/>
</dbReference>
<evidence type="ECO:0000313" key="8">
    <source>
        <dbReference type="EMBL" id="VFT85496.1"/>
    </source>
</evidence>
<dbReference type="Pfam" id="PF22586">
    <property type="entry name" value="ANCHR-like_BBOX"/>
    <property type="match status" value="1"/>
</dbReference>
<dbReference type="GO" id="GO:0000922">
    <property type="term" value="C:spindle pole"/>
    <property type="evidence" value="ECO:0007669"/>
    <property type="project" value="TreeGrafter"/>
</dbReference>
<feature type="domain" description="WW" evidence="6">
    <location>
        <begin position="690"/>
        <end position="718"/>
    </location>
</feature>
<feature type="compositionally biased region" description="Basic residues" evidence="5">
    <location>
        <begin position="289"/>
        <end position="301"/>
    </location>
</feature>
<evidence type="ECO:0000256" key="4">
    <source>
        <dbReference type="ARBA" id="ARBA00022860"/>
    </source>
</evidence>
<sequence length="960" mass="108518">MMLFGGNLSGFKTTETAKKKATAQCNSEDSKPLSARSVEVTPHSDLISRLTEQEQRLLDELNRTRSKLTTEWKLKAEDMKAMGLDLPLDKLLLLQSGNQEDKAPPPRRQAGMRKASLRRTSSDIAVPAAIPTGRQAAALVLRHSFDMLPILTTTGETPFEVGLDKPSGQQQHVLPVFKLPSVLKLGDRRSAIVEIESHRSEDEKSQDNEAACPAKPNAVQGMTDAEKEEAMRVLGLTEDEINSLDTGSTPSSLAPHSMPSVLSTASLLSTTTIKPPQRQGSHATNGKWAAKRKQTKHSRHRRDVDSDELQVELRSALRNVQTFTSMVKRDIANVQKICPVNSIRGDMFVKKWGLEKLNGICTRLFYAKLHAAFDRWQSVAVWTKQQEARQALMQFRGTKKLDLYFSNWTKRKLAAAWDKWMSILWEEKAQHQAELELDATLCLQRAYRAYTKRKFYRFIRNQQREKQRNAAARTIQALCRGRFARQTAARLVRDIRRGVAAIKIQARARGMLTRQSLVGAKHAQQQHKAAARVQSLHRGRMGRRRVAQLRREAAMRHAATVIQRRYRGRLHNAKQIRMMIDRERRRQAIKIQALYRGTRGRNEVGRVKARRAQHAQQQQRSALKIQSVYRGHRGRVSTHIKMAARREYLKRRSDAAITIQSLVRGRLAKKTVMAERVARLNDMVANARLWTQFWSDDANAFFFYNNATGEAIWEPPEGSVGYTKMDGQLVLGDGSVIPDPAIQAAQDAEAAAVAHAEVEDEATEEAQCVECEEADATRRCLQCEDVFCDACYDRTHGTGKRAQHTWKAMGPVKCVECEKMRATRWCEQCYDPYCLGCFTIIHAKGNKALHTWKEMSRSGKIVPNVEDAQTYNEFVASNEYNYINEGIANQEYGNDDTSGYTQDTYGAYTEPAPDVAYGYDQDGGGSYEQEAASDWIATVDDVSGELYYYNTVTGETQWAQ</sequence>
<dbReference type="GO" id="GO:0005516">
    <property type="term" value="F:calmodulin binding"/>
    <property type="evidence" value="ECO:0007669"/>
    <property type="project" value="UniProtKB-KW"/>
</dbReference>
<evidence type="ECO:0000256" key="2">
    <source>
        <dbReference type="ARBA" id="ARBA00022490"/>
    </source>
</evidence>
<evidence type="ECO:0000313" key="7">
    <source>
        <dbReference type="EMBL" id="KAF0700890.1"/>
    </source>
</evidence>
<dbReference type="Gene3D" id="1.20.5.190">
    <property type="match status" value="3"/>
</dbReference>
<dbReference type="Gene3D" id="2.20.70.10">
    <property type="match status" value="2"/>
</dbReference>
<dbReference type="EMBL" id="CAADRA010005129">
    <property type="protein sequence ID" value="VFT85496.1"/>
    <property type="molecule type" value="Genomic_DNA"/>
</dbReference>
<protein>
    <submittedName>
        <fullName evidence="8">Aste57867_8610 protein</fullName>
    </submittedName>
</protein>
<evidence type="ECO:0000259" key="6">
    <source>
        <dbReference type="PROSITE" id="PS50020"/>
    </source>
</evidence>
<evidence type="ECO:0000256" key="1">
    <source>
        <dbReference type="ARBA" id="ARBA00004496"/>
    </source>
</evidence>
<keyword evidence="3" id="KW-0677">Repeat</keyword>
<feature type="region of interest" description="Disordered" evidence="5">
    <location>
        <begin position="97"/>
        <end position="119"/>
    </location>
</feature>
<comment type="subcellular location">
    <subcellularLocation>
        <location evidence="1">Cytoplasm</location>
    </subcellularLocation>
</comment>
<proteinExistence type="predicted"/>
<dbReference type="GO" id="GO:0051295">
    <property type="term" value="P:establishment of meiotic spindle localization"/>
    <property type="evidence" value="ECO:0007669"/>
    <property type="project" value="TreeGrafter"/>
</dbReference>
<reference evidence="7" key="2">
    <citation type="submission" date="2019-06" db="EMBL/GenBank/DDBJ databases">
        <title>Genomics analysis of Aphanomyces spp. identifies a new class of oomycete effector associated with host adaptation.</title>
        <authorList>
            <person name="Gaulin E."/>
        </authorList>
    </citation>
    <scope>NUCLEOTIDE SEQUENCE</scope>
    <source>
        <strain evidence="7">CBS 578.67</strain>
    </source>
</reference>
<dbReference type="InterPro" id="IPR051185">
    <property type="entry name" value="ASPM"/>
</dbReference>
<dbReference type="AlphaFoldDB" id="A0A485KKS0"/>
<dbReference type="Proteomes" id="UP000332933">
    <property type="component" value="Unassembled WGS sequence"/>
</dbReference>
<dbReference type="PANTHER" id="PTHR22706:SF1">
    <property type="entry name" value="ASSEMBLY FACTOR FOR SPINDLE MICROTUBULES"/>
    <property type="match status" value="1"/>
</dbReference>
<evidence type="ECO:0000256" key="3">
    <source>
        <dbReference type="ARBA" id="ARBA00022737"/>
    </source>
</evidence>
<organism evidence="8 9">
    <name type="scientific">Aphanomyces stellatus</name>
    <dbReference type="NCBI Taxonomy" id="120398"/>
    <lineage>
        <taxon>Eukaryota</taxon>
        <taxon>Sar</taxon>
        <taxon>Stramenopiles</taxon>
        <taxon>Oomycota</taxon>
        <taxon>Saprolegniomycetes</taxon>
        <taxon>Saprolegniales</taxon>
        <taxon>Verrucalvaceae</taxon>
        <taxon>Aphanomyces</taxon>
    </lineage>
</organism>
<dbReference type="Pfam" id="PF00612">
    <property type="entry name" value="IQ"/>
    <property type="match status" value="4"/>
</dbReference>
<feature type="domain" description="WW" evidence="6">
    <location>
        <begin position="929"/>
        <end position="960"/>
    </location>
</feature>
<feature type="compositionally biased region" description="Basic and acidic residues" evidence="5">
    <location>
        <begin position="195"/>
        <end position="207"/>
    </location>
</feature>
<dbReference type="CDD" id="cd00201">
    <property type="entry name" value="WW"/>
    <property type="match status" value="1"/>
</dbReference>
<dbReference type="PROSITE" id="PS50096">
    <property type="entry name" value="IQ"/>
    <property type="match status" value="7"/>
</dbReference>
<dbReference type="SMART" id="SM00015">
    <property type="entry name" value="IQ"/>
    <property type="match status" value="8"/>
</dbReference>
<dbReference type="Pfam" id="PF00397">
    <property type="entry name" value="WW"/>
    <property type="match status" value="1"/>
</dbReference>
<evidence type="ECO:0000256" key="5">
    <source>
        <dbReference type="SAM" id="MobiDB-lite"/>
    </source>
</evidence>
<feature type="region of interest" description="Disordered" evidence="5">
    <location>
        <begin position="272"/>
        <end position="307"/>
    </location>
</feature>
<dbReference type="SUPFAM" id="SSF51045">
    <property type="entry name" value="WW domain"/>
    <property type="match status" value="1"/>
</dbReference>
<dbReference type="InterPro" id="IPR036020">
    <property type="entry name" value="WW_dom_sf"/>
</dbReference>
<dbReference type="PROSITE" id="PS50020">
    <property type="entry name" value="WW_DOMAIN_2"/>
    <property type="match status" value="2"/>
</dbReference>
<dbReference type="OrthoDB" id="70912at2759"/>
<keyword evidence="4" id="KW-0112">Calmodulin-binding</keyword>
<keyword evidence="9" id="KW-1185">Reference proteome</keyword>
<evidence type="ECO:0000313" key="9">
    <source>
        <dbReference type="Proteomes" id="UP000332933"/>
    </source>
</evidence>
<dbReference type="InterPro" id="IPR000048">
    <property type="entry name" value="IQ_motif_EF-hand-BS"/>
</dbReference>
<dbReference type="GO" id="GO:0000278">
    <property type="term" value="P:mitotic cell cycle"/>
    <property type="evidence" value="ECO:0007669"/>
    <property type="project" value="TreeGrafter"/>
</dbReference>
<dbReference type="GO" id="GO:0005737">
    <property type="term" value="C:cytoplasm"/>
    <property type="evidence" value="ECO:0007669"/>
    <property type="project" value="UniProtKB-SubCell"/>
</dbReference>
<feature type="region of interest" description="Disordered" evidence="5">
    <location>
        <begin position="195"/>
        <end position="227"/>
    </location>
</feature>
<dbReference type="GO" id="GO:0007051">
    <property type="term" value="P:spindle organization"/>
    <property type="evidence" value="ECO:0007669"/>
    <property type="project" value="TreeGrafter"/>
</dbReference>
<name>A0A485KKS0_9STRA</name>
<reference evidence="8 9" key="1">
    <citation type="submission" date="2019-03" db="EMBL/GenBank/DDBJ databases">
        <authorList>
            <person name="Gaulin E."/>
            <person name="Dumas B."/>
        </authorList>
    </citation>
    <scope>NUCLEOTIDE SEQUENCE [LARGE SCALE GENOMIC DNA]</scope>
    <source>
        <strain evidence="8">CBS 568.67</strain>
    </source>
</reference>
<dbReference type="InterPro" id="IPR001202">
    <property type="entry name" value="WW_dom"/>
</dbReference>
<keyword evidence="2" id="KW-0963">Cytoplasm</keyword>
<dbReference type="EMBL" id="VJMH01005108">
    <property type="protein sequence ID" value="KAF0700890.1"/>
    <property type="molecule type" value="Genomic_DNA"/>
</dbReference>
<accession>A0A485KKS0</accession>